<accession>A0ABS3RRM2</accession>
<evidence type="ECO:0000313" key="1">
    <source>
        <dbReference type="EMBL" id="MBO2459401.1"/>
    </source>
</evidence>
<name>A0ABS3RRM2_9ACTN</name>
<keyword evidence="2" id="KW-1185">Reference proteome</keyword>
<evidence type="ECO:0000313" key="2">
    <source>
        <dbReference type="Proteomes" id="UP000680206"/>
    </source>
</evidence>
<gene>
    <name evidence="1" type="ORF">J4709_17625</name>
</gene>
<comment type="caution">
    <text evidence="1">The sequence shown here is derived from an EMBL/GenBank/DDBJ whole genome shotgun (WGS) entry which is preliminary data.</text>
</comment>
<sequence length="119" mass="12889">MGGYSVKGKKYLIEAGDTINEAVNMWIDASVSVDGAWLAPGALSKYGKVAERAYSRMKEEATGMLQASQNSLIETRETMYQVAGVYSAAEEAAARKALREAKEAGLLGHRPELDDPRYG</sequence>
<reference evidence="1 2" key="1">
    <citation type="submission" date="2021-03" db="EMBL/GenBank/DDBJ databases">
        <title>Actinomadura violae sp. nov., isolated from lichen in Thailand.</title>
        <authorList>
            <person name="Kanchanasin P."/>
            <person name="Saeng-In P."/>
            <person name="Phongsopitanun W."/>
            <person name="Yuki M."/>
            <person name="Kudo T."/>
            <person name="Ohkuma M."/>
            <person name="Tanasupawat S."/>
        </authorList>
    </citation>
    <scope>NUCLEOTIDE SEQUENCE [LARGE SCALE GENOMIC DNA]</scope>
    <source>
        <strain evidence="1 2">LCR2-06</strain>
    </source>
</reference>
<dbReference type="EMBL" id="JAGEPF010000010">
    <property type="protein sequence ID" value="MBO2459401.1"/>
    <property type="molecule type" value="Genomic_DNA"/>
</dbReference>
<dbReference type="RefSeq" id="WP_208242022.1">
    <property type="nucleotide sequence ID" value="NZ_JAGEPF010000010.1"/>
</dbReference>
<dbReference type="Proteomes" id="UP000680206">
    <property type="component" value="Unassembled WGS sequence"/>
</dbReference>
<protein>
    <submittedName>
        <fullName evidence="1">Uncharacterized protein</fullName>
    </submittedName>
</protein>
<proteinExistence type="predicted"/>
<organism evidence="1 2">
    <name type="scientific">Actinomadura violacea</name>
    <dbReference type="NCBI Taxonomy" id="2819934"/>
    <lineage>
        <taxon>Bacteria</taxon>
        <taxon>Bacillati</taxon>
        <taxon>Actinomycetota</taxon>
        <taxon>Actinomycetes</taxon>
        <taxon>Streptosporangiales</taxon>
        <taxon>Thermomonosporaceae</taxon>
        <taxon>Actinomadura</taxon>
    </lineage>
</organism>